<dbReference type="GO" id="GO:0007268">
    <property type="term" value="P:chemical synaptic transmission"/>
    <property type="evidence" value="ECO:0007669"/>
    <property type="project" value="TreeGrafter"/>
</dbReference>
<reference evidence="3" key="1">
    <citation type="journal article" date="2023" name="Front. Mar. Sci.">
        <title>A new Merluccius polli reference genome to investigate the effects of global change in West African waters.</title>
        <authorList>
            <person name="Mateo J.L."/>
            <person name="Blanco-Fernandez C."/>
            <person name="Garcia-Vazquez E."/>
            <person name="Machado-Schiaffino G."/>
        </authorList>
    </citation>
    <scope>NUCLEOTIDE SEQUENCE</scope>
    <source>
        <strain evidence="3">C29</strain>
        <tissue evidence="3">Fin</tissue>
    </source>
</reference>
<dbReference type="Pfam" id="PF01387">
    <property type="entry name" value="Synuclein"/>
    <property type="match status" value="1"/>
</dbReference>
<dbReference type="Proteomes" id="UP001174136">
    <property type="component" value="Unassembled WGS sequence"/>
</dbReference>
<dbReference type="EMBL" id="JAOPHQ010005228">
    <property type="protein sequence ID" value="KAK0136125.1"/>
    <property type="molecule type" value="Genomic_DNA"/>
</dbReference>
<protein>
    <submittedName>
        <fullName evidence="3">Alpha-synuclein</fullName>
    </submittedName>
</protein>
<dbReference type="InterPro" id="IPR001058">
    <property type="entry name" value="Synuclein"/>
</dbReference>
<comment type="similarity">
    <text evidence="1 2">Belongs to the synuclein family.</text>
</comment>
<evidence type="ECO:0000256" key="2">
    <source>
        <dbReference type="RuleBase" id="RU361225"/>
    </source>
</evidence>
<dbReference type="GO" id="GO:0048488">
    <property type="term" value="P:synaptic vesicle endocytosis"/>
    <property type="evidence" value="ECO:0007669"/>
    <property type="project" value="TreeGrafter"/>
</dbReference>
<dbReference type="Gene3D" id="1.10.287.700">
    <property type="entry name" value="Helix hairpin bin"/>
    <property type="match status" value="1"/>
</dbReference>
<dbReference type="GO" id="GO:1903136">
    <property type="term" value="F:cuprous ion binding"/>
    <property type="evidence" value="ECO:0007669"/>
    <property type="project" value="TreeGrafter"/>
</dbReference>
<dbReference type="GO" id="GO:0043679">
    <property type="term" value="C:axon terminus"/>
    <property type="evidence" value="ECO:0007669"/>
    <property type="project" value="TreeGrafter"/>
</dbReference>
<evidence type="ECO:0000313" key="4">
    <source>
        <dbReference type="Proteomes" id="UP001174136"/>
    </source>
</evidence>
<dbReference type="GO" id="GO:0043025">
    <property type="term" value="C:neuronal cell body"/>
    <property type="evidence" value="ECO:0007669"/>
    <property type="project" value="TreeGrafter"/>
</dbReference>
<dbReference type="GO" id="GO:0050808">
    <property type="term" value="P:synapse organization"/>
    <property type="evidence" value="ECO:0007669"/>
    <property type="project" value="TreeGrafter"/>
</dbReference>
<dbReference type="PANTHER" id="PTHR13820">
    <property type="entry name" value="SYNUCLEIN"/>
    <property type="match status" value="1"/>
</dbReference>
<proteinExistence type="inferred from homology"/>
<comment type="caution">
    <text evidence="3">The sequence shown here is derived from an EMBL/GenBank/DDBJ whole genome shotgun (WGS) entry which is preliminary data.</text>
</comment>
<sequence length="197" mass="19949">MSSRACKLSPVCPSRAPRAPRDAGCCSALELHVLLSIARVGGASSDRQRVFSSSSLSSECVLELHPADVIMESIFKGFSRAKDGVVLAAEKTKQGMTGAAEMTKDGVMFVVAGKTVTGVTQVGGAVVTGVTTVAQKTVVGAGNIVAGAGLGRKDPAKHACPAVPSLGACSPPPVIGDKPHANVISHIETVFSERGAA</sequence>
<accession>A0AA47M9H8</accession>
<name>A0AA47M9H8_MERPO</name>
<dbReference type="PANTHER" id="PTHR13820:SF5">
    <property type="entry name" value="ALPHA-SYNUCLEIN"/>
    <property type="match status" value="1"/>
</dbReference>
<dbReference type="AlphaFoldDB" id="A0AA47M9H8"/>
<evidence type="ECO:0000256" key="1">
    <source>
        <dbReference type="ARBA" id="ARBA00009147"/>
    </source>
</evidence>
<dbReference type="GO" id="GO:0005737">
    <property type="term" value="C:cytoplasm"/>
    <property type="evidence" value="ECO:0007669"/>
    <property type="project" value="TreeGrafter"/>
</dbReference>
<evidence type="ECO:0000313" key="3">
    <source>
        <dbReference type="EMBL" id="KAK0136125.1"/>
    </source>
</evidence>
<dbReference type="SUPFAM" id="SSF118375">
    <property type="entry name" value="Synuclein"/>
    <property type="match status" value="1"/>
</dbReference>
<keyword evidence="4" id="KW-1185">Reference proteome</keyword>
<dbReference type="PRINTS" id="PR01211">
    <property type="entry name" value="SYNUCLEIN"/>
</dbReference>
<gene>
    <name evidence="3" type="primary">SNCA_1</name>
    <name evidence="3" type="ORF">N1851_027984</name>
</gene>
<organism evidence="3 4">
    <name type="scientific">Merluccius polli</name>
    <name type="common">Benguela hake</name>
    <name type="synonym">Merluccius cadenati</name>
    <dbReference type="NCBI Taxonomy" id="89951"/>
    <lineage>
        <taxon>Eukaryota</taxon>
        <taxon>Metazoa</taxon>
        <taxon>Chordata</taxon>
        <taxon>Craniata</taxon>
        <taxon>Vertebrata</taxon>
        <taxon>Euteleostomi</taxon>
        <taxon>Actinopterygii</taxon>
        <taxon>Neopterygii</taxon>
        <taxon>Teleostei</taxon>
        <taxon>Neoteleostei</taxon>
        <taxon>Acanthomorphata</taxon>
        <taxon>Zeiogadaria</taxon>
        <taxon>Gadariae</taxon>
        <taxon>Gadiformes</taxon>
        <taxon>Gadoidei</taxon>
        <taxon>Merlucciidae</taxon>
        <taxon>Merluccius</taxon>
    </lineage>
</organism>